<protein>
    <submittedName>
        <fullName evidence="2">DUF2961 domain-containing protein</fullName>
    </submittedName>
</protein>
<dbReference type="Pfam" id="PF11175">
    <property type="entry name" value="DUF2961"/>
    <property type="match status" value="1"/>
</dbReference>
<dbReference type="HOGENOM" id="CLU_039495_0_0_9"/>
<comment type="caution">
    <text evidence="1">The sequence shown here is derived from an EMBL/GenBank/DDBJ whole genome shotgun (WGS) entry which is preliminary data.</text>
</comment>
<dbReference type="InterPro" id="IPR021345">
    <property type="entry name" value="DUF2961"/>
</dbReference>
<accession>A0A090ZDY9</accession>
<proteinExistence type="predicted"/>
<dbReference type="GeneID" id="77007627"/>
<organism evidence="1 3">
    <name type="scientific">Paenibacillus macerans</name>
    <name type="common">Bacillus macerans</name>
    <dbReference type="NCBI Taxonomy" id="44252"/>
    <lineage>
        <taxon>Bacteria</taxon>
        <taxon>Bacillati</taxon>
        <taxon>Bacillota</taxon>
        <taxon>Bacilli</taxon>
        <taxon>Bacillales</taxon>
        <taxon>Paenibacillaceae</taxon>
        <taxon>Paenibacillus</taxon>
    </lineage>
</organism>
<evidence type="ECO:0000313" key="4">
    <source>
        <dbReference type="Proteomes" id="UP000442469"/>
    </source>
</evidence>
<dbReference type="AlphaFoldDB" id="A0A090ZDY9"/>
<dbReference type="Proteomes" id="UP000442469">
    <property type="component" value="Unassembled WGS sequence"/>
</dbReference>
<reference evidence="1 3" key="1">
    <citation type="submission" date="2014-04" db="EMBL/GenBank/DDBJ databases">
        <authorList>
            <person name="Bishop-Lilly K.A."/>
            <person name="Broomall S.M."/>
            <person name="Chain P.S."/>
            <person name="Chertkov O."/>
            <person name="Coyne S.R."/>
            <person name="Daligault H.E."/>
            <person name="Davenport K.W."/>
            <person name="Erkkila T."/>
            <person name="Frey K.G."/>
            <person name="Gibbons H.S."/>
            <person name="Gu W."/>
            <person name="Jaissle J."/>
            <person name="Johnson S.L."/>
            <person name="Koroleva G.I."/>
            <person name="Ladner J.T."/>
            <person name="Lo C.-C."/>
            <person name="Minogue T.D."/>
            <person name="Munk C."/>
            <person name="Palacios G.F."/>
            <person name="Redden C.L."/>
            <person name="Rosenzweig C.N."/>
            <person name="Scholz M.B."/>
            <person name="Teshima H."/>
            <person name="Xu Y."/>
        </authorList>
    </citation>
    <scope>NUCLEOTIDE SEQUENCE [LARGE SCALE GENOMIC DNA]</scope>
    <source>
        <strain evidence="1 3">8244</strain>
    </source>
</reference>
<dbReference type="EMBL" id="JMQA01000029">
    <property type="protein sequence ID" value="KFN08445.1"/>
    <property type="molecule type" value="Genomic_DNA"/>
</dbReference>
<evidence type="ECO:0000313" key="2">
    <source>
        <dbReference type="EMBL" id="MUG25368.1"/>
    </source>
</evidence>
<gene>
    <name evidence="1" type="ORF">DJ90_1735</name>
    <name evidence="2" type="ORF">GNQ08_23660</name>
</gene>
<dbReference type="Gene3D" id="2.60.120.1390">
    <property type="match status" value="2"/>
</dbReference>
<dbReference type="RefSeq" id="WP_036623555.1">
    <property type="nucleotide sequence ID" value="NZ_BGML01000017.1"/>
</dbReference>
<dbReference type="Proteomes" id="UP000029278">
    <property type="component" value="Unassembled WGS sequence"/>
</dbReference>
<evidence type="ECO:0000313" key="1">
    <source>
        <dbReference type="EMBL" id="KFN08445.1"/>
    </source>
</evidence>
<name>A0A090ZDY9_PAEMA</name>
<keyword evidence="3" id="KW-1185">Reference proteome</keyword>
<dbReference type="OrthoDB" id="2518538at2"/>
<sequence length="385" mass="43953">MNQLYLRKEGTSRRLSSWDQTGGNRDFIVIGAGQTAAIAEIAGSGVIQHIWMTIAAKNKYAFRKVLIRMFWDDEQEPSVDSPVGDFFGVGHGVASHYVSAPLNMITTQGVIEDKAAMNCFFEMPFRKGARIEIVNECEDEMILYFYVDYVEKEVPDDSFYFHASWRRENPTQGLVDLAALKAEHDQQDKANYADQKVYELKNLTGDDNYVLLDAVGEGHYVGCNLSIDHLNPMPGFSWPGEGDDMFFIDGEPWPPRLHGTGTEDYFCAAWGYPAGKYYAPYHGLSLYAPIRENGDAWKESNTISFNDYSGKMTQYRFHIVDPIIFRKSLRFSIEHGHGNAQSNDYASVAYWYQREPHKAFPQMLPVAQRLPIPEKESARLFYRTF</sequence>
<dbReference type="EMBL" id="WNZZ01000024">
    <property type="protein sequence ID" value="MUG25368.1"/>
    <property type="molecule type" value="Genomic_DNA"/>
</dbReference>
<dbReference type="PATRIC" id="fig|44252.3.peg.3338"/>
<evidence type="ECO:0000313" key="3">
    <source>
        <dbReference type="Proteomes" id="UP000029278"/>
    </source>
</evidence>
<dbReference type="STRING" id="44252.DJ90_1735"/>
<reference evidence="2 4" key="2">
    <citation type="submission" date="2019-11" db="EMBL/GenBank/DDBJ databases">
        <title>Draft genome sequences of five Paenibacillus species of dairy origin.</title>
        <authorList>
            <person name="Olajide A.M."/>
            <person name="Chen S."/>
            <person name="Lapointe G."/>
        </authorList>
    </citation>
    <scope>NUCLEOTIDE SEQUENCE [LARGE SCALE GENOMIC DNA]</scope>
    <source>
        <strain evidence="2 4">3CT49</strain>
    </source>
</reference>